<dbReference type="PANTHER" id="PTHR43798">
    <property type="entry name" value="MONOACYLGLYCEROL LIPASE"/>
    <property type="match status" value="1"/>
</dbReference>
<keyword evidence="3" id="KW-1185">Reference proteome</keyword>
<feature type="domain" description="AB hydrolase-1" evidence="1">
    <location>
        <begin position="17"/>
        <end position="244"/>
    </location>
</feature>
<proteinExistence type="predicted"/>
<dbReference type="PRINTS" id="PR00111">
    <property type="entry name" value="ABHYDROLASE"/>
</dbReference>
<evidence type="ECO:0000313" key="3">
    <source>
        <dbReference type="Proteomes" id="UP001589755"/>
    </source>
</evidence>
<dbReference type="Pfam" id="PF12697">
    <property type="entry name" value="Abhydrolase_6"/>
    <property type="match status" value="1"/>
</dbReference>
<comment type="caution">
    <text evidence="2">The sequence shown here is derived from an EMBL/GenBank/DDBJ whole genome shotgun (WGS) entry which is preliminary data.</text>
</comment>
<evidence type="ECO:0000313" key="2">
    <source>
        <dbReference type="EMBL" id="MFC0209209.1"/>
    </source>
</evidence>
<reference evidence="2 3" key="1">
    <citation type="submission" date="2024-09" db="EMBL/GenBank/DDBJ databases">
        <authorList>
            <person name="Sun Q."/>
            <person name="Mori K."/>
        </authorList>
    </citation>
    <scope>NUCLEOTIDE SEQUENCE [LARGE SCALE GENOMIC DNA]</scope>
    <source>
        <strain evidence="2 3">CCM 8543</strain>
    </source>
</reference>
<name>A0ABV6D9A1_9HYPH</name>
<dbReference type="RefSeq" id="WP_261522200.1">
    <property type="nucleotide sequence ID" value="NZ_JAODNW010000023.1"/>
</dbReference>
<dbReference type="InterPro" id="IPR029058">
    <property type="entry name" value="AB_hydrolase_fold"/>
</dbReference>
<dbReference type="SUPFAM" id="SSF53474">
    <property type="entry name" value="alpha/beta-Hydrolases"/>
    <property type="match status" value="1"/>
</dbReference>
<dbReference type="Proteomes" id="UP001589755">
    <property type="component" value="Unassembled WGS sequence"/>
</dbReference>
<protein>
    <submittedName>
        <fullName evidence="2">Alpha/beta fold hydrolase</fullName>
    </submittedName>
</protein>
<keyword evidence="2" id="KW-0378">Hydrolase</keyword>
<dbReference type="InterPro" id="IPR000073">
    <property type="entry name" value="AB_hydrolase_1"/>
</dbReference>
<dbReference type="GO" id="GO:0016787">
    <property type="term" value="F:hydrolase activity"/>
    <property type="evidence" value="ECO:0007669"/>
    <property type="project" value="UniProtKB-KW"/>
</dbReference>
<accession>A0ABV6D9A1</accession>
<dbReference type="Gene3D" id="3.40.50.1820">
    <property type="entry name" value="alpha/beta hydrolase"/>
    <property type="match status" value="1"/>
</dbReference>
<gene>
    <name evidence="2" type="ORF">ACFFJ2_12455</name>
</gene>
<organism evidence="2 3">
    <name type="scientific">Chelativorans intermedius</name>
    <dbReference type="NCBI Taxonomy" id="515947"/>
    <lineage>
        <taxon>Bacteria</taxon>
        <taxon>Pseudomonadati</taxon>
        <taxon>Pseudomonadota</taxon>
        <taxon>Alphaproteobacteria</taxon>
        <taxon>Hyphomicrobiales</taxon>
        <taxon>Phyllobacteriaceae</taxon>
        <taxon>Chelativorans</taxon>
    </lineage>
</organism>
<dbReference type="InterPro" id="IPR050266">
    <property type="entry name" value="AB_hydrolase_sf"/>
</dbReference>
<dbReference type="EMBL" id="JBHLXD010000019">
    <property type="protein sequence ID" value="MFC0209209.1"/>
    <property type="molecule type" value="Genomic_DNA"/>
</dbReference>
<dbReference type="PANTHER" id="PTHR43798:SF33">
    <property type="entry name" value="HYDROLASE, PUTATIVE (AFU_ORTHOLOGUE AFUA_2G14860)-RELATED"/>
    <property type="match status" value="1"/>
</dbReference>
<evidence type="ECO:0000259" key="1">
    <source>
        <dbReference type="Pfam" id="PF12697"/>
    </source>
</evidence>
<sequence>MSGGLHACCTGEGGSALVLLHGLAGSHRAWAGVRERLGGVRILAYDLPGHGGSLDFPEAGPAAVAARAVLADLDARAVERFHLAGHSFGGAVAALMALAAPQRVRSLALLAPGGFGPHINAPLLERFIGADNAAALRDSLCLMSGRRPAIDEGALREVLAMRAVPGQQAMLQRICGLIVRDGRQGVLPRDRLAALPVPVHVAWGLLDTVLPVAQARDLPAHFTAHLYPDLGHMLPEEAPQDMAALLDLAIRQADGGH</sequence>